<reference evidence="2" key="1">
    <citation type="journal article" date="2014" name="Int. J. Syst. Evol. Microbiol.">
        <title>Complete genome sequence of Corynebacterium casei LMG S-19264T (=DSM 44701T), isolated from a smear-ripened cheese.</title>
        <authorList>
            <consortium name="US DOE Joint Genome Institute (JGI-PGF)"/>
            <person name="Walter F."/>
            <person name="Albersmeier A."/>
            <person name="Kalinowski J."/>
            <person name="Ruckert C."/>
        </authorList>
    </citation>
    <scope>NUCLEOTIDE SEQUENCE</scope>
    <source>
        <strain evidence="2">CGMCC 1.16548</strain>
    </source>
</reference>
<dbReference type="Gene3D" id="3.10.620.30">
    <property type="match status" value="1"/>
</dbReference>
<reference evidence="2" key="2">
    <citation type="submission" date="2020-09" db="EMBL/GenBank/DDBJ databases">
        <authorList>
            <person name="Sun Q."/>
            <person name="Zhou Y."/>
        </authorList>
    </citation>
    <scope>NUCLEOTIDE SEQUENCE</scope>
    <source>
        <strain evidence="2">CGMCC 1.16548</strain>
    </source>
</reference>
<comment type="caution">
    <text evidence="2">The sequence shown here is derived from an EMBL/GenBank/DDBJ whole genome shotgun (WGS) entry which is preliminary data.</text>
</comment>
<dbReference type="SUPFAM" id="SSF54001">
    <property type="entry name" value="Cysteine proteinases"/>
    <property type="match status" value="1"/>
</dbReference>
<dbReference type="Pfam" id="PF01841">
    <property type="entry name" value="Transglut_core"/>
    <property type="match status" value="1"/>
</dbReference>
<proteinExistence type="predicted"/>
<dbReference type="Gene3D" id="2.60.40.2250">
    <property type="match status" value="1"/>
</dbReference>
<dbReference type="AlphaFoldDB" id="A0A8J3GND8"/>
<gene>
    <name evidence="2" type="ORF">GCM10011600_04570</name>
</gene>
<evidence type="ECO:0000313" key="3">
    <source>
        <dbReference type="Proteomes" id="UP000617531"/>
    </source>
</evidence>
<sequence length="269" mass="28576">MTSSGPRREVGSGLVLEVVDPTAFVLAVAVAEGVPTTVEALTVRLDEQLVDVREATDSHGTRLHLFETGPGILRIDYAATVVGRAAPHLVVERDLIRYLRPSRYVQSDTLTDRARDLFPGLEGRGLVAAVEAWVHANLRYDGAATSPTGGAVETLQVGAGVCRDFANVTAAFLRALDVPARLVSVYAPELEPRDFHAVVEACIEGQWVVVDATRLAPRAGLVRIATGRDSADTAFLTNTLADVELLTIDVRATSSESVGDAPSEVVVLG</sequence>
<dbReference type="PANTHER" id="PTHR33490:SF12">
    <property type="entry name" value="BLL5557 PROTEIN"/>
    <property type="match status" value="1"/>
</dbReference>
<feature type="domain" description="Transglutaminase-like" evidence="1">
    <location>
        <begin position="154"/>
        <end position="214"/>
    </location>
</feature>
<dbReference type="Proteomes" id="UP000617531">
    <property type="component" value="Unassembled WGS sequence"/>
</dbReference>
<dbReference type="EMBL" id="BNAI01000001">
    <property type="protein sequence ID" value="GHF07017.1"/>
    <property type="molecule type" value="Genomic_DNA"/>
</dbReference>
<name>A0A8J3GND8_9MICO</name>
<dbReference type="SMART" id="SM00460">
    <property type="entry name" value="TGc"/>
    <property type="match status" value="1"/>
</dbReference>
<keyword evidence="3" id="KW-1185">Reference proteome</keyword>
<dbReference type="InterPro" id="IPR002931">
    <property type="entry name" value="Transglutaminase-like"/>
</dbReference>
<evidence type="ECO:0000259" key="1">
    <source>
        <dbReference type="SMART" id="SM00460"/>
    </source>
</evidence>
<evidence type="ECO:0000313" key="2">
    <source>
        <dbReference type="EMBL" id="GHF07017.1"/>
    </source>
</evidence>
<protein>
    <submittedName>
        <fullName evidence="2">Putative transglutaminase-like protein</fullName>
    </submittedName>
</protein>
<dbReference type="InterPro" id="IPR038765">
    <property type="entry name" value="Papain-like_cys_pep_sf"/>
</dbReference>
<organism evidence="2 3">
    <name type="scientific">Pseudolysinimonas yzui</name>
    <dbReference type="NCBI Taxonomy" id="2708254"/>
    <lineage>
        <taxon>Bacteria</taxon>
        <taxon>Bacillati</taxon>
        <taxon>Actinomycetota</taxon>
        <taxon>Actinomycetes</taxon>
        <taxon>Micrococcales</taxon>
        <taxon>Microbacteriaceae</taxon>
        <taxon>Pseudolysinimonas</taxon>
    </lineage>
</organism>
<dbReference type="RefSeq" id="WP_191281746.1">
    <property type="nucleotide sequence ID" value="NZ_BNAI01000001.1"/>
</dbReference>
<accession>A0A8J3GND8</accession>
<dbReference type="PANTHER" id="PTHR33490">
    <property type="entry name" value="BLR5614 PROTEIN-RELATED"/>
    <property type="match status" value="1"/>
</dbReference>